<keyword evidence="3" id="KW-0663">Pyridoxal phosphate</keyword>
<gene>
    <name evidence="6" type="ORF">G3T16_09960</name>
</gene>
<dbReference type="Pfam" id="PF00291">
    <property type="entry name" value="PALP"/>
    <property type="match status" value="1"/>
</dbReference>
<keyword evidence="7" id="KW-1185">Reference proteome</keyword>
<feature type="domain" description="Tryptophan synthase beta chain-like PALP" evidence="5">
    <location>
        <begin position="19"/>
        <end position="306"/>
    </location>
</feature>
<dbReference type="GO" id="GO:0030170">
    <property type="term" value="F:pyridoxal phosphate binding"/>
    <property type="evidence" value="ECO:0007669"/>
    <property type="project" value="TreeGrafter"/>
</dbReference>
<evidence type="ECO:0000259" key="5">
    <source>
        <dbReference type="Pfam" id="PF00291"/>
    </source>
</evidence>
<evidence type="ECO:0000256" key="2">
    <source>
        <dbReference type="ARBA" id="ARBA00010869"/>
    </source>
</evidence>
<reference evidence="6 7" key="1">
    <citation type="submission" date="2020-02" db="EMBL/GenBank/DDBJ databases">
        <title>Genome sequencing for Kineobactrum sp. M2.</title>
        <authorList>
            <person name="Park S.-J."/>
        </authorList>
    </citation>
    <scope>NUCLEOTIDE SEQUENCE [LARGE SCALE GENOMIC DNA]</scope>
    <source>
        <strain evidence="6 7">M2</strain>
    </source>
</reference>
<dbReference type="AlphaFoldDB" id="A0A6C0U2K4"/>
<dbReference type="SUPFAM" id="SSF53686">
    <property type="entry name" value="Tryptophan synthase beta subunit-like PLP-dependent enzymes"/>
    <property type="match status" value="1"/>
</dbReference>
<dbReference type="InterPro" id="IPR001926">
    <property type="entry name" value="TrpB-like_PALP"/>
</dbReference>
<evidence type="ECO:0000256" key="4">
    <source>
        <dbReference type="ARBA" id="ARBA00023239"/>
    </source>
</evidence>
<dbReference type="FunFam" id="3.40.50.1100:FF:000005">
    <property type="entry name" value="Threonine dehydratase catabolic"/>
    <property type="match status" value="1"/>
</dbReference>
<accession>A0A6C0U2K4</accession>
<sequence length="316" mass="32577">MSTAEPGLADIQAARERIAPHVHVTPICRSALLDAHCGARVAFKCENLQKAGAFKARGANNAVFSLVEADARRGVATHSSGNHGAALAQAARGRDIAAHIVMPASAPAVKKQAVAAYGGHIIECAPTLAAREAALAQLVAATGAHVVHPFTDPRVIAGQGTVALEILEQVPDLDVVVVPVGGGGLLAGVAIAIKSLRPSVEVVAAEPAGADDAFRSFGLGELQPQNAPDTIADGLLAGLGELNFALIQRHVDTILTVTDDNIVAAMRLQWSRLKTVVEPSGAVSFAALLEHPERFRGRNVVAVISGGNLDPDGLPW</sequence>
<dbReference type="GO" id="GO:0030378">
    <property type="term" value="F:serine racemase activity"/>
    <property type="evidence" value="ECO:0007669"/>
    <property type="project" value="TreeGrafter"/>
</dbReference>
<name>A0A6C0U2K4_9GAMM</name>
<evidence type="ECO:0000313" key="7">
    <source>
        <dbReference type="Proteomes" id="UP000477680"/>
    </source>
</evidence>
<evidence type="ECO:0000256" key="3">
    <source>
        <dbReference type="ARBA" id="ARBA00022898"/>
    </source>
</evidence>
<proteinExistence type="inferred from homology"/>
<dbReference type="CDD" id="cd01562">
    <property type="entry name" value="Thr-dehyd"/>
    <property type="match status" value="1"/>
</dbReference>
<evidence type="ECO:0000313" key="6">
    <source>
        <dbReference type="EMBL" id="QIB65689.1"/>
    </source>
</evidence>
<evidence type="ECO:0000256" key="1">
    <source>
        <dbReference type="ARBA" id="ARBA00001933"/>
    </source>
</evidence>
<dbReference type="Proteomes" id="UP000477680">
    <property type="component" value="Chromosome"/>
</dbReference>
<dbReference type="RefSeq" id="WP_163495089.1">
    <property type="nucleotide sequence ID" value="NZ_CP048711.1"/>
</dbReference>
<protein>
    <submittedName>
        <fullName evidence="6">Pyridoxal-phosphate dependent enzyme</fullName>
    </submittedName>
</protein>
<keyword evidence="4" id="KW-0456">Lyase</keyword>
<dbReference type="FunFam" id="3.40.50.1100:FF:000007">
    <property type="entry name" value="L-threonine dehydratase catabolic TdcB"/>
    <property type="match status" value="1"/>
</dbReference>
<dbReference type="Gene3D" id="3.40.50.1100">
    <property type="match status" value="2"/>
</dbReference>
<dbReference type="GO" id="GO:0003941">
    <property type="term" value="F:L-serine ammonia-lyase activity"/>
    <property type="evidence" value="ECO:0007669"/>
    <property type="project" value="TreeGrafter"/>
</dbReference>
<dbReference type="GO" id="GO:0070179">
    <property type="term" value="P:D-serine biosynthetic process"/>
    <property type="evidence" value="ECO:0007669"/>
    <property type="project" value="TreeGrafter"/>
</dbReference>
<dbReference type="EMBL" id="CP048711">
    <property type="protein sequence ID" value="QIB65689.1"/>
    <property type="molecule type" value="Genomic_DNA"/>
</dbReference>
<dbReference type="GO" id="GO:0000287">
    <property type="term" value="F:magnesium ion binding"/>
    <property type="evidence" value="ECO:0007669"/>
    <property type="project" value="TreeGrafter"/>
</dbReference>
<dbReference type="GO" id="GO:0005524">
    <property type="term" value="F:ATP binding"/>
    <property type="evidence" value="ECO:0007669"/>
    <property type="project" value="TreeGrafter"/>
</dbReference>
<dbReference type="InterPro" id="IPR036052">
    <property type="entry name" value="TrpB-like_PALP_sf"/>
</dbReference>
<dbReference type="PANTHER" id="PTHR43050:SF1">
    <property type="entry name" value="SERINE RACEMASE"/>
    <property type="match status" value="1"/>
</dbReference>
<comment type="cofactor">
    <cofactor evidence="1">
        <name>pyridoxal 5'-phosphate</name>
        <dbReference type="ChEBI" id="CHEBI:597326"/>
    </cofactor>
</comment>
<dbReference type="KEGG" id="kim:G3T16_09960"/>
<dbReference type="GO" id="GO:0018114">
    <property type="term" value="F:threonine racemase activity"/>
    <property type="evidence" value="ECO:0007669"/>
    <property type="project" value="TreeGrafter"/>
</dbReference>
<organism evidence="6 7">
    <name type="scientific">Kineobactrum salinum</name>
    <dbReference type="NCBI Taxonomy" id="2708301"/>
    <lineage>
        <taxon>Bacteria</taxon>
        <taxon>Pseudomonadati</taxon>
        <taxon>Pseudomonadota</taxon>
        <taxon>Gammaproteobacteria</taxon>
        <taxon>Cellvibrionales</taxon>
        <taxon>Halieaceae</taxon>
        <taxon>Kineobactrum</taxon>
    </lineage>
</organism>
<dbReference type="PANTHER" id="PTHR43050">
    <property type="entry name" value="SERINE / THREONINE RACEMASE FAMILY MEMBER"/>
    <property type="match status" value="1"/>
</dbReference>
<comment type="similarity">
    <text evidence="2">Belongs to the serine/threonine dehydratase family.</text>
</comment>